<name>A0ABW6ESI6_9ACTN</name>
<accession>A0ABW6ESI6</accession>
<reference evidence="3 4" key="1">
    <citation type="submission" date="2024-09" db="EMBL/GenBank/DDBJ databases">
        <title>The Natural Products Discovery Center: Release of the First 8490 Sequenced Strains for Exploring Actinobacteria Biosynthetic Diversity.</title>
        <authorList>
            <person name="Kalkreuter E."/>
            <person name="Kautsar S.A."/>
            <person name="Yang D."/>
            <person name="Bader C.D."/>
            <person name="Teijaro C.N."/>
            <person name="Fluegel L."/>
            <person name="Davis C.M."/>
            <person name="Simpson J.R."/>
            <person name="Lauterbach L."/>
            <person name="Steele A.D."/>
            <person name="Gui C."/>
            <person name="Meng S."/>
            <person name="Li G."/>
            <person name="Viehrig K."/>
            <person name="Ye F."/>
            <person name="Su P."/>
            <person name="Kiefer A.F."/>
            <person name="Nichols A."/>
            <person name="Cepeda A.J."/>
            <person name="Yan W."/>
            <person name="Fan B."/>
            <person name="Jiang Y."/>
            <person name="Adhikari A."/>
            <person name="Zheng C.-J."/>
            <person name="Schuster L."/>
            <person name="Cowan T.M."/>
            <person name="Smanski M.J."/>
            <person name="Chevrette M.G."/>
            <person name="De Carvalho L.P.S."/>
            <person name="Shen B."/>
        </authorList>
    </citation>
    <scope>NUCLEOTIDE SEQUENCE [LARGE SCALE GENOMIC DNA]</scope>
    <source>
        <strain evidence="3 4">NPDC058428</strain>
    </source>
</reference>
<dbReference type="InterPro" id="IPR023809">
    <property type="entry name" value="Thiopep_bacteriocin_synth_dom"/>
</dbReference>
<feature type="domain" description="Lantibiotic dehydratase N-terminal" evidence="1">
    <location>
        <begin position="55"/>
        <end position="712"/>
    </location>
</feature>
<dbReference type="Pfam" id="PF04738">
    <property type="entry name" value="Lant_dehydr_N"/>
    <property type="match status" value="1"/>
</dbReference>
<proteinExistence type="predicted"/>
<dbReference type="Pfam" id="PF14028">
    <property type="entry name" value="Lant_dehydr_C"/>
    <property type="match status" value="1"/>
</dbReference>
<feature type="domain" description="Thiopeptide-type bacteriocin biosynthesis" evidence="2">
    <location>
        <begin position="781"/>
        <end position="1011"/>
    </location>
</feature>
<evidence type="ECO:0000259" key="2">
    <source>
        <dbReference type="Pfam" id="PF14028"/>
    </source>
</evidence>
<dbReference type="RefSeq" id="WP_382760429.1">
    <property type="nucleotide sequence ID" value="NZ_JBHXKZ010000001.1"/>
</dbReference>
<evidence type="ECO:0000313" key="3">
    <source>
        <dbReference type="EMBL" id="MFD4821143.1"/>
    </source>
</evidence>
<sequence length="1041" mass="113599">MGSRSRPLFATQPGIMVRSSILHDLPVPPAPDLITATSAATAAWRRWVLEVWDVPQIATAVRHASPDFSRELDHLKDTPADAQALRRITLTLLSYVLRFTHRATPFGLYSGIAVGRFGPRTDVRWGSEHRALSRAAGAWFGAVVNQLEAVPEVRRRLRLLANNGLRVRGERLVLPWQPRELEETGTAVREVSIRNTATVATVIKLAHTPVPYADIVSELGAVHPELGARDAEELLDLLVAKGMLLSSLHPSGTETDTLGYVVGELDRVGAMTGGPAAEMARALREIHHQMRDLDGQDPLSAHADRQRTAIVTRMRQIADDPSPLAVDARVDAELVLPRAVAWEAEAAADVLARVTPEPHGTQAWLRYRDRFRNRYGQGTLVPLTDLIDPHGGLGFPEDFHGTPRAPETGIRHRDQLLIALAQRAWAAGEDLVLDEDLIGQLTAGQAPTAAQDVPAHVEMTASVYASSAQHLDAGDFALAVRRTGRGWGHFSGGRLAALLAADTSPSDLLGMLARRPTTVRGALPVQVSFPSLMPKASYITRTPRLVAPLISLSEYRPADPDLIPLSDLAVTCHEERLHLVSRSRGRVLEPSIPHPLQIECQTPAIARFIDELQRGQSSRLVGSIGNLDAWDWGMAKHLAFQPRVRAGRSILSPATWRLAHNGLPPAGAPTAAWEKSFAALRERWSLPRHVYLERFDHRLRLDLEHPAHRALLRSQTERPHFGHHTLAEAEPDDAYGWCGGRSHEFVTYLASSAPSRPAPPVHGAPVVRRDDAHLPGASRYLCARLYCQPQVRRALLTDHLPSLAAELPPCVWWVTAHDDRPYTELVLRLPHSADAASALSRLGPWAAHLTAAGVISDVTLVPYRPHLGLWGPGDALAAAEKTFGADTAVIAYQLAHPGLQLSPPVLAAANVIAIAGGFHQDLNQGMKWLVAQPKPATLAPLPRPLVQQARTLAAPDDGWARLRRDPCAAGLLDGPWARRHQALATYRDVLRTSPPADTDAVLRELMTAHLHHVGETAEGTAWRLARAIALAGARPRHPKTH</sequence>
<dbReference type="NCBIfam" id="TIGR03891">
    <property type="entry name" value="thiopep_ocin"/>
    <property type="match status" value="1"/>
</dbReference>
<comment type="caution">
    <text evidence="3">The sequence shown here is derived from an EMBL/GenBank/DDBJ whole genome shotgun (WGS) entry which is preliminary data.</text>
</comment>
<keyword evidence="4" id="KW-1185">Reference proteome</keyword>
<dbReference type="InterPro" id="IPR006827">
    <property type="entry name" value="Lant_deHydtase_N"/>
</dbReference>
<evidence type="ECO:0000313" key="4">
    <source>
        <dbReference type="Proteomes" id="UP001598352"/>
    </source>
</evidence>
<dbReference type="Proteomes" id="UP001598352">
    <property type="component" value="Unassembled WGS sequence"/>
</dbReference>
<organism evidence="3 4">
    <name type="scientific">Streptomyces rubiginosohelvolus</name>
    <dbReference type="NCBI Taxonomy" id="67362"/>
    <lineage>
        <taxon>Bacteria</taxon>
        <taxon>Bacillati</taxon>
        <taxon>Actinomycetota</taxon>
        <taxon>Actinomycetes</taxon>
        <taxon>Kitasatosporales</taxon>
        <taxon>Streptomycetaceae</taxon>
        <taxon>Streptomyces</taxon>
    </lineage>
</organism>
<dbReference type="EMBL" id="JBHXKZ010000001">
    <property type="protein sequence ID" value="MFD4821143.1"/>
    <property type="molecule type" value="Genomic_DNA"/>
</dbReference>
<protein>
    <submittedName>
        <fullName evidence="3">Lantibiotic dehydratase</fullName>
    </submittedName>
</protein>
<gene>
    <name evidence="3" type="ORF">ACFWOQ_01030</name>
</gene>
<evidence type="ECO:0000259" key="1">
    <source>
        <dbReference type="Pfam" id="PF04738"/>
    </source>
</evidence>